<dbReference type="AlphaFoldDB" id="A0A6A1UXR1"/>
<evidence type="ECO:0000313" key="3">
    <source>
        <dbReference type="Proteomes" id="UP000516437"/>
    </source>
</evidence>
<organism evidence="2 3">
    <name type="scientific">Morella rubra</name>
    <name type="common">Chinese bayberry</name>
    <dbReference type="NCBI Taxonomy" id="262757"/>
    <lineage>
        <taxon>Eukaryota</taxon>
        <taxon>Viridiplantae</taxon>
        <taxon>Streptophyta</taxon>
        <taxon>Embryophyta</taxon>
        <taxon>Tracheophyta</taxon>
        <taxon>Spermatophyta</taxon>
        <taxon>Magnoliopsida</taxon>
        <taxon>eudicotyledons</taxon>
        <taxon>Gunneridae</taxon>
        <taxon>Pentapetalae</taxon>
        <taxon>rosids</taxon>
        <taxon>fabids</taxon>
        <taxon>Fagales</taxon>
        <taxon>Myricaceae</taxon>
        <taxon>Morella</taxon>
    </lineage>
</organism>
<gene>
    <name evidence="2" type="ORF">CJ030_MR7G016757</name>
</gene>
<name>A0A6A1UXR1_9ROSI</name>
<keyword evidence="3" id="KW-1185">Reference proteome</keyword>
<reference evidence="2 3" key="1">
    <citation type="journal article" date="2019" name="Plant Biotechnol. J.">
        <title>The red bayberry genome and genetic basis of sex determination.</title>
        <authorList>
            <person name="Jia H.M."/>
            <person name="Jia H.J."/>
            <person name="Cai Q.L."/>
            <person name="Wang Y."/>
            <person name="Zhao H.B."/>
            <person name="Yang W.F."/>
            <person name="Wang G.Y."/>
            <person name="Li Y.H."/>
            <person name="Zhan D.L."/>
            <person name="Shen Y.T."/>
            <person name="Niu Q.F."/>
            <person name="Chang L."/>
            <person name="Qiu J."/>
            <person name="Zhao L."/>
            <person name="Xie H.B."/>
            <person name="Fu W.Y."/>
            <person name="Jin J."/>
            <person name="Li X.W."/>
            <person name="Jiao Y."/>
            <person name="Zhou C.C."/>
            <person name="Tu T."/>
            <person name="Chai C.Y."/>
            <person name="Gao J.L."/>
            <person name="Fan L.J."/>
            <person name="van de Weg E."/>
            <person name="Wang J.Y."/>
            <person name="Gao Z.S."/>
        </authorList>
    </citation>
    <scope>NUCLEOTIDE SEQUENCE [LARGE SCALE GENOMIC DNA]</scope>
    <source>
        <tissue evidence="2">Leaves</tissue>
    </source>
</reference>
<comment type="caution">
    <text evidence="2">The sequence shown here is derived from an EMBL/GenBank/DDBJ whole genome shotgun (WGS) entry which is preliminary data.</text>
</comment>
<sequence>MVALSIPVPRSGPCLLRNSSPKRQVFSIPEFHSPIRITCSAATDGSESKGSFFQCNELKSVACGILAAWAVTAASPGIAANQRLPPLSTEPDRCEKAFVGNTIGQANGVYDKPIDLRFCDFTNEKSNLKGKSLAAALMSDAKFDGADMTEVVMSKAYAVGASFKGVDFSNAVLDRVNFGKANLQGAVFRNAVLSGSTFNEAQLGDAVFEDTIIGYIDLQKICTNTTINAEGRADLGCRS</sequence>
<accession>A0A6A1UXR1</accession>
<dbReference type="PANTHER" id="PTHR47485:SF1">
    <property type="entry name" value="THYLAKOID LUMENAL 17.4 KDA PROTEIN, CHLOROPLASTIC"/>
    <property type="match status" value="1"/>
</dbReference>
<dbReference type="InterPro" id="IPR001646">
    <property type="entry name" value="5peptide_repeat"/>
</dbReference>
<dbReference type="Pfam" id="PF00805">
    <property type="entry name" value="Pentapeptide"/>
    <property type="match status" value="2"/>
</dbReference>
<dbReference type="SUPFAM" id="SSF141571">
    <property type="entry name" value="Pentapeptide repeat-like"/>
    <property type="match status" value="1"/>
</dbReference>
<dbReference type="OrthoDB" id="9989223at2759"/>
<dbReference type="PANTHER" id="PTHR47485">
    <property type="entry name" value="THYLAKOID LUMENAL 17.4 KDA PROTEIN, CHLOROPLASTIC"/>
    <property type="match status" value="1"/>
</dbReference>
<dbReference type="Proteomes" id="UP000516437">
    <property type="component" value="Chromosome 7"/>
</dbReference>
<evidence type="ECO:0000313" key="2">
    <source>
        <dbReference type="EMBL" id="KAB1205113.1"/>
    </source>
</evidence>
<dbReference type="Gene3D" id="2.160.20.80">
    <property type="entry name" value="E3 ubiquitin-protein ligase SopA"/>
    <property type="match status" value="1"/>
</dbReference>
<proteinExistence type="predicted"/>
<dbReference type="EMBL" id="RXIC02000025">
    <property type="protein sequence ID" value="KAB1205113.1"/>
    <property type="molecule type" value="Genomic_DNA"/>
</dbReference>
<keyword evidence="1" id="KW-0677">Repeat</keyword>
<evidence type="ECO:0000256" key="1">
    <source>
        <dbReference type="ARBA" id="ARBA00022737"/>
    </source>
</evidence>
<protein>
    <submittedName>
        <fullName evidence="2">Thylakoid lumenal 17.4 kDa protein, chloroplastic</fullName>
    </submittedName>
</protein>